<evidence type="ECO:0000256" key="1">
    <source>
        <dbReference type="SAM" id="MobiDB-lite"/>
    </source>
</evidence>
<dbReference type="PANTHER" id="PTHR43642:SF1">
    <property type="entry name" value="HYBRID SIGNAL TRANSDUCTION HISTIDINE KINASE G"/>
    <property type="match status" value="1"/>
</dbReference>
<dbReference type="SUPFAM" id="SSF52540">
    <property type="entry name" value="P-loop containing nucleoside triphosphate hydrolases"/>
    <property type="match status" value="1"/>
</dbReference>
<dbReference type="PANTHER" id="PTHR43642">
    <property type="entry name" value="HYBRID SIGNAL TRANSDUCTION HISTIDINE KINASE G"/>
    <property type="match status" value="1"/>
</dbReference>
<dbReference type="InterPro" id="IPR027417">
    <property type="entry name" value="P-loop_NTPase"/>
</dbReference>
<gene>
    <name evidence="3" type="ORF">CYCCA115_LOCUS19098</name>
</gene>
<reference evidence="3" key="1">
    <citation type="submission" date="2023-08" db="EMBL/GenBank/DDBJ databases">
        <authorList>
            <person name="Audoor S."/>
            <person name="Bilcke G."/>
        </authorList>
    </citation>
    <scope>NUCLEOTIDE SEQUENCE</scope>
</reference>
<dbReference type="Gene3D" id="3.40.50.300">
    <property type="entry name" value="P-loop containing nucleotide triphosphate hydrolases"/>
    <property type="match status" value="1"/>
</dbReference>
<evidence type="ECO:0000313" key="3">
    <source>
        <dbReference type="EMBL" id="CAJ1961239.1"/>
    </source>
</evidence>
<dbReference type="InterPro" id="IPR053159">
    <property type="entry name" value="Hybrid_Histidine_Kinase"/>
</dbReference>
<keyword evidence="4" id="KW-1185">Reference proteome</keyword>
<dbReference type="Proteomes" id="UP001295423">
    <property type="component" value="Unassembled WGS sequence"/>
</dbReference>
<evidence type="ECO:0000313" key="4">
    <source>
        <dbReference type="Proteomes" id="UP001295423"/>
    </source>
</evidence>
<feature type="domain" description="Orc1-like AAA ATPase" evidence="2">
    <location>
        <begin position="215"/>
        <end position="385"/>
    </location>
</feature>
<feature type="compositionally biased region" description="Polar residues" evidence="1">
    <location>
        <begin position="35"/>
        <end position="49"/>
    </location>
</feature>
<dbReference type="InterPro" id="IPR041664">
    <property type="entry name" value="AAA_16"/>
</dbReference>
<dbReference type="AlphaFoldDB" id="A0AAD2G398"/>
<comment type="caution">
    <text evidence="3">The sequence shown here is derived from an EMBL/GenBank/DDBJ whole genome shotgun (WGS) entry which is preliminary data.</text>
</comment>
<dbReference type="EMBL" id="CAKOGP040002091">
    <property type="protein sequence ID" value="CAJ1961239.1"/>
    <property type="molecule type" value="Genomic_DNA"/>
</dbReference>
<organism evidence="3 4">
    <name type="scientific">Cylindrotheca closterium</name>
    <dbReference type="NCBI Taxonomy" id="2856"/>
    <lineage>
        <taxon>Eukaryota</taxon>
        <taxon>Sar</taxon>
        <taxon>Stramenopiles</taxon>
        <taxon>Ochrophyta</taxon>
        <taxon>Bacillariophyta</taxon>
        <taxon>Bacillariophyceae</taxon>
        <taxon>Bacillariophycidae</taxon>
        <taxon>Bacillariales</taxon>
        <taxon>Bacillariaceae</taxon>
        <taxon>Cylindrotheca</taxon>
    </lineage>
</organism>
<protein>
    <recommendedName>
        <fullName evidence="2">Orc1-like AAA ATPase domain-containing protein</fullName>
    </recommendedName>
</protein>
<name>A0AAD2G398_9STRA</name>
<evidence type="ECO:0000259" key="2">
    <source>
        <dbReference type="Pfam" id="PF13191"/>
    </source>
</evidence>
<feature type="region of interest" description="Disordered" evidence="1">
    <location>
        <begin position="97"/>
        <end position="154"/>
    </location>
</feature>
<feature type="region of interest" description="Disordered" evidence="1">
    <location>
        <begin position="1"/>
        <end position="53"/>
    </location>
</feature>
<proteinExistence type="predicted"/>
<feature type="compositionally biased region" description="Basic and acidic residues" evidence="1">
    <location>
        <begin position="1"/>
        <end position="11"/>
    </location>
</feature>
<feature type="compositionally biased region" description="Low complexity" evidence="1">
    <location>
        <begin position="126"/>
        <end position="136"/>
    </location>
</feature>
<sequence>MPLLRKEDVIEGKITMNRSPRKRDGEVNDAHTMAADSQDTGATFTTASTDGMKLNRDVEENSVITFEPDEYSSAIFRTPPVSSRSLDDTDEFASAPLTLASSSRKGPGSVQSSAISKSSLRRHSSNDSPLLSPSRNSLRKGGMGSQMKFVESERSDRVKEVMEELTINKLNIKSLGLVGREQEKSLLESCFQKLCPPTTYGNDSNEEPNRPVQNQLVFIKGYSGIGKSVLARTLQKDIGASGVFVEGKYEFTSTDEPYSGVAQAFGKLCNEFEDCGEETVAHIASAIKENMREEALMLTSLIPEISILLDDEDLDSASVQSGPISAGREHERWKFAFRTFTRILGSYFTPIVMVLDDLQWADISSLDILDYLVSDVQNPNPLMIIGCFRSNEVDENSILYNRIQTLHGKSTKGAFQVTEIELQSCTLDSVNKIIMSLMGIDDESKTRDLAEVCYKRTLGNPFFLIEFMRMLDAEDLIEFNLGSLKWVWDVAKIENATMSTDNAVDLLKSRMRKLPYDVQLLLQYAACLGSSFSVAILDFVWSEHAMQKLGGENGDVPSMLKAIQGIQLVERFGYDELRWVHDKVQEAALSLSELVTPSFQFGLGMCLYHGLASTELDTQLFDVADLVNKGDRTGAIDVALLNLRAAKKARKMAALQSVSTYAAYGIEQLPDDDKWTLHRQMTLQLYSLGAEMEYALGNIRKAEEYIGIILDRDEFTPMETLLLKKMKAQILATAHLRWNEACDYGLVILKDLGYNFAWNRNLIPVQMLVAIRNLAKRVKMVSVEDAKNMRAIQNKKQNAVIDILKMMKHLTYSANDLPLCFLCVCKVIEMTLDHGIGLGSADCFATFGGVLMFLYKDHAAASHVCDLAFALQKRSGRRYIADTMHSTWAFVLVHMRPLHEGLNLTMEGYTQGLRDGDPLDSTNCLINRFVLLPYMMGRPLDTIIKEFPKIAPQLEESGITNNILTLKVWWQMMLNLRMPPSEESKKLEGEEFRQSEEKADSNMYVGNVNLAIGELLLFFGEDEERANRLLGEEKGKTYSELVQGYPPHGIETFHRGIAWFTMARKTGKRGHKSRAIKIRKEVAKWAEKGNPNAKDYNLFLTAEEAALHKKYQKADALYKQAIVHVCRIGHLFHAALYNERYAKYRLDVHGDDDDCKYHMGESIRYYAEWGALGKADQLRQEFL</sequence>
<accession>A0AAD2G398</accession>
<feature type="compositionally biased region" description="Polar residues" evidence="1">
    <location>
        <begin position="99"/>
        <end position="118"/>
    </location>
</feature>
<dbReference type="Pfam" id="PF13191">
    <property type="entry name" value="AAA_16"/>
    <property type="match status" value="1"/>
</dbReference>